<organism evidence="2 3">
    <name type="scientific">Piromyces finnis</name>
    <dbReference type="NCBI Taxonomy" id="1754191"/>
    <lineage>
        <taxon>Eukaryota</taxon>
        <taxon>Fungi</taxon>
        <taxon>Fungi incertae sedis</taxon>
        <taxon>Chytridiomycota</taxon>
        <taxon>Chytridiomycota incertae sedis</taxon>
        <taxon>Neocallimastigomycetes</taxon>
        <taxon>Neocallimastigales</taxon>
        <taxon>Neocallimastigaceae</taxon>
        <taxon>Piromyces</taxon>
    </lineage>
</organism>
<dbReference type="EMBL" id="MCFH01000008">
    <property type="protein sequence ID" value="ORX56048.1"/>
    <property type="molecule type" value="Genomic_DNA"/>
</dbReference>
<accession>A0A1Y1VH50</accession>
<evidence type="ECO:0000256" key="1">
    <source>
        <dbReference type="SAM" id="MobiDB-lite"/>
    </source>
</evidence>
<evidence type="ECO:0008006" key="4">
    <source>
        <dbReference type="Google" id="ProtNLM"/>
    </source>
</evidence>
<sequence length="428" mass="50330">MDETELIEYLNNEDFSKKKKAVKFIKDIFNYERTKDDNDNINLINSIKNIFNELIHYLNNNNNNNIDTIIIILDLFSDTIPILFEKYSEISLDITMNIIMPSLVKLWKITNNIIHEKLQNCIFICKKNVNNCKYFYSQLLKYGAINEDWKIRYKCIEYLTILINSDNINENPEFPLQPIIRVLINRLNDISEIVVNSAEFTLNRIINLIGEKEFLDIIGFLPSNQIQLFKKHENQCLKKERSMALSAPTSEGKNISKTIPLLKLRKKDLEIKNNDNIELLYDEKEETNSYEENNIYDNPMNYFLDINKYAINNDYDNNDNNDITNNYAINNDYDNSKNVINKDINNTENDDNATNSNNEDDRINDTINVENDIDNYYVNNNNEKDDNNLKLLEINESDEVIKNKKIKSDVINSLNNKNINNTDNQFDK</sequence>
<protein>
    <recommendedName>
        <fullName evidence="4">TOG domain-containing protein</fullName>
    </recommendedName>
</protein>
<dbReference type="SUPFAM" id="SSF48371">
    <property type="entry name" value="ARM repeat"/>
    <property type="match status" value="1"/>
</dbReference>
<proteinExistence type="predicted"/>
<gene>
    <name evidence="2" type="ORF">BCR36DRAFT_467112</name>
</gene>
<dbReference type="InterPro" id="IPR016024">
    <property type="entry name" value="ARM-type_fold"/>
</dbReference>
<keyword evidence="3" id="KW-1185">Reference proteome</keyword>
<dbReference type="OrthoDB" id="63891at2759"/>
<evidence type="ECO:0000313" key="3">
    <source>
        <dbReference type="Proteomes" id="UP000193719"/>
    </source>
</evidence>
<dbReference type="InterPro" id="IPR011989">
    <property type="entry name" value="ARM-like"/>
</dbReference>
<feature type="region of interest" description="Disordered" evidence="1">
    <location>
        <begin position="340"/>
        <end position="364"/>
    </location>
</feature>
<feature type="compositionally biased region" description="Polar residues" evidence="1">
    <location>
        <begin position="340"/>
        <end position="357"/>
    </location>
</feature>
<reference evidence="2 3" key="2">
    <citation type="submission" date="2016-08" db="EMBL/GenBank/DDBJ databases">
        <title>Pervasive Adenine N6-methylation of Active Genes in Fungi.</title>
        <authorList>
            <consortium name="DOE Joint Genome Institute"/>
            <person name="Mondo S.J."/>
            <person name="Dannebaum R.O."/>
            <person name="Kuo R.C."/>
            <person name="Labutti K."/>
            <person name="Haridas S."/>
            <person name="Kuo A."/>
            <person name="Salamov A."/>
            <person name="Ahrendt S.R."/>
            <person name="Lipzen A."/>
            <person name="Sullivan W."/>
            <person name="Andreopoulos W.B."/>
            <person name="Clum A."/>
            <person name="Lindquist E."/>
            <person name="Daum C."/>
            <person name="Ramamoorthy G.K."/>
            <person name="Gryganskyi A."/>
            <person name="Culley D."/>
            <person name="Magnuson J.K."/>
            <person name="James T.Y."/>
            <person name="O'Malley M.A."/>
            <person name="Stajich J.E."/>
            <person name="Spatafora J.W."/>
            <person name="Visel A."/>
            <person name="Grigoriev I.V."/>
        </authorList>
    </citation>
    <scope>NUCLEOTIDE SEQUENCE [LARGE SCALE GENOMIC DNA]</scope>
    <source>
        <strain evidence="3">finn</strain>
    </source>
</reference>
<name>A0A1Y1VH50_9FUNG</name>
<reference evidence="2 3" key="1">
    <citation type="submission" date="2016-08" db="EMBL/GenBank/DDBJ databases">
        <title>Genomes of anaerobic fungi encode conserved fungal cellulosomes for biomass hydrolysis.</title>
        <authorList>
            <consortium name="DOE Joint Genome Institute"/>
            <person name="Haitjema C.H."/>
            <person name="Gilmore S.P."/>
            <person name="Henske J.K."/>
            <person name="Solomon K.V."/>
            <person name="De Groot R."/>
            <person name="Kuo A."/>
            <person name="Mondo S.J."/>
            <person name="Salamov A.A."/>
            <person name="Labutti K."/>
            <person name="Zhao Z."/>
            <person name="Chiniquy J."/>
            <person name="Barry K."/>
            <person name="Brewer H.M."/>
            <person name="Purvine S.O."/>
            <person name="Wright A.T."/>
            <person name="Boxma B."/>
            <person name="Van Alen T."/>
            <person name="Hackstein J.H."/>
            <person name="Baker S.E."/>
            <person name="Grigoriev I.V."/>
            <person name="O'Malley M.A."/>
        </authorList>
    </citation>
    <scope>NUCLEOTIDE SEQUENCE [LARGE SCALE GENOMIC DNA]</scope>
    <source>
        <strain evidence="3">finn</strain>
    </source>
</reference>
<evidence type="ECO:0000313" key="2">
    <source>
        <dbReference type="EMBL" id="ORX56048.1"/>
    </source>
</evidence>
<dbReference type="Gene3D" id="1.25.10.10">
    <property type="entry name" value="Leucine-rich Repeat Variant"/>
    <property type="match status" value="1"/>
</dbReference>
<dbReference type="AlphaFoldDB" id="A0A1Y1VH50"/>
<dbReference type="Proteomes" id="UP000193719">
    <property type="component" value="Unassembled WGS sequence"/>
</dbReference>
<comment type="caution">
    <text evidence="2">The sequence shown here is derived from an EMBL/GenBank/DDBJ whole genome shotgun (WGS) entry which is preliminary data.</text>
</comment>